<dbReference type="PANTHER" id="PTHR11036:SF139">
    <property type="entry name" value="SEMAPHORIN-2A"/>
    <property type="match status" value="1"/>
</dbReference>
<dbReference type="GO" id="GO:0007411">
    <property type="term" value="P:axon guidance"/>
    <property type="evidence" value="ECO:0007669"/>
    <property type="project" value="TreeGrafter"/>
</dbReference>
<dbReference type="InterPro" id="IPR015943">
    <property type="entry name" value="WD40/YVTN_repeat-like_dom_sf"/>
</dbReference>
<feature type="domain" description="Sema" evidence="2">
    <location>
        <begin position="1"/>
        <end position="164"/>
    </location>
</feature>
<proteinExistence type="predicted"/>
<reference evidence="3 4" key="2">
    <citation type="submission" date="2018-11" db="EMBL/GenBank/DDBJ databases">
        <authorList>
            <consortium name="Pathogen Informatics"/>
        </authorList>
    </citation>
    <scope>NUCLEOTIDE SEQUENCE [LARGE SCALE GENOMIC DNA]</scope>
</reference>
<sequence length="164" mass="19012">MLDIENVFTLGRLAYRRLLVDPQSASLYVGANGHLFRLWAYNINITESTDGLYAHVELPVSRADAEECRRAGHAECTNGVRLMFLKEEPDFVASFDIDRYVYFFFRELAIEREHCERTVFSRVARICKKDIGGKNVLRQVWTTFVKARLNCSIASKFPTYFNEI</sequence>
<dbReference type="Gene3D" id="2.130.10.10">
    <property type="entry name" value="YVTN repeat-like/Quinoprotein amine dehydrogenase"/>
    <property type="match status" value="2"/>
</dbReference>
<dbReference type="GO" id="GO:0005886">
    <property type="term" value="C:plasma membrane"/>
    <property type="evidence" value="ECO:0007669"/>
    <property type="project" value="TreeGrafter"/>
</dbReference>
<evidence type="ECO:0000313" key="5">
    <source>
        <dbReference type="WBParaSite" id="OFLC_0001571401-mRNA-1"/>
    </source>
</evidence>
<dbReference type="EMBL" id="UZAJ01042658">
    <property type="protein sequence ID" value="VDP23307.1"/>
    <property type="molecule type" value="Genomic_DNA"/>
</dbReference>
<accession>A0A183I7I9</accession>
<dbReference type="Proteomes" id="UP000267606">
    <property type="component" value="Unassembled WGS sequence"/>
</dbReference>
<dbReference type="GO" id="GO:0045499">
    <property type="term" value="F:chemorepellent activity"/>
    <property type="evidence" value="ECO:0007669"/>
    <property type="project" value="TreeGrafter"/>
</dbReference>
<dbReference type="GO" id="GO:0071526">
    <property type="term" value="P:semaphorin-plexin signaling pathway"/>
    <property type="evidence" value="ECO:0007669"/>
    <property type="project" value="TreeGrafter"/>
</dbReference>
<evidence type="ECO:0000313" key="4">
    <source>
        <dbReference type="Proteomes" id="UP000267606"/>
    </source>
</evidence>
<name>A0A183I7I9_9BILA</name>
<gene>
    <name evidence="3" type="ORF">OFLC_LOCUS15701</name>
</gene>
<dbReference type="InterPro" id="IPR036352">
    <property type="entry name" value="Semap_dom_sf"/>
</dbReference>
<dbReference type="GO" id="GO:0030335">
    <property type="term" value="P:positive regulation of cell migration"/>
    <property type="evidence" value="ECO:0007669"/>
    <property type="project" value="TreeGrafter"/>
</dbReference>
<dbReference type="PROSITE" id="PS51004">
    <property type="entry name" value="SEMA"/>
    <property type="match status" value="1"/>
</dbReference>
<dbReference type="STRING" id="387005.A0A183I7I9"/>
<dbReference type="PANTHER" id="PTHR11036">
    <property type="entry name" value="SEMAPHORIN"/>
    <property type="match status" value="1"/>
</dbReference>
<dbReference type="WBParaSite" id="OFLC_0001571401-mRNA-1">
    <property type="protein sequence ID" value="OFLC_0001571401-mRNA-1"/>
    <property type="gene ID" value="OFLC_0001571401"/>
</dbReference>
<keyword evidence="4" id="KW-1185">Reference proteome</keyword>
<evidence type="ECO:0000259" key="2">
    <source>
        <dbReference type="PROSITE" id="PS51004"/>
    </source>
</evidence>
<dbReference type="InterPro" id="IPR027231">
    <property type="entry name" value="Semaphorin"/>
</dbReference>
<dbReference type="AlphaFoldDB" id="A0A183I7I9"/>
<reference evidence="5" key="1">
    <citation type="submission" date="2016-06" db="UniProtKB">
        <authorList>
            <consortium name="WormBaseParasite"/>
        </authorList>
    </citation>
    <scope>IDENTIFICATION</scope>
</reference>
<comment type="caution">
    <text evidence="1">Lacks conserved residue(s) required for the propagation of feature annotation.</text>
</comment>
<dbReference type="GO" id="GO:0030215">
    <property type="term" value="F:semaphorin receptor binding"/>
    <property type="evidence" value="ECO:0007669"/>
    <property type="project" value="InterPro"/>
</dbReference>
<protein>
    <submittedName>
        <fullName evidence="5">Sema domain-containing protein</fullName>
    </submittedName>
</protein>
<dbReference type="SUPFAM" id="SSF101912">
    <property type="entry name" value="Sema domain"/>
    <property type="match status" value="1"/>
</dbReference>
<dbReference type="InterPro" id="IPR001627">
    <property type="entry name" value="Semap_dom"/>
</dbReference>
<organism evidence="5">
    <name type="scientific">Onchocerca flexuosa</name>
    <dbReference type="NCBI Taxonomy" id="387005"/>
    <lineage>
        <taxon>Eukaryota</taxon>
        <taxon>Metazoa</taxon>
        <taxon>Ecdysozoa</taxon>
        <taxon>Nematoda</taxon>
        <taxon>Chromadorea</taxon>
        <taxon>Rhabditida</taxon>
        <taxon>Spirurina</taxon>
        <taxon>Spiruromorpha</taxon>
        <taxon>Filarioidea</taxon>
        <taxon>Onchocercidae</taxon>
        <taxon>Onchocerca</taxon>
    </lineage>
</organism>
<evidence type="ECO:0000256" key="1">
    <source>
        <dbReference type="PROSITE-ProRule" id="PRU00352"/>
    </source>
</evidence>
<evidence type="ECO:0000313" key="3">
    <source>
        <dbReference type="EMBL" id="VDP23307.1"/>
    </source>
</evidence>